<evidence type="ECO:0000259" key="3">
    <source>
        <dbReference type="Pfam" id="PF00056"/>
    </source>
</evidence>
<dbReference type="EMBL" id="CAFBOG010000114">
    <property type="protein sequence ID" value="CAB4984811.1"/>
    <property type="molecule type" value="Genomic_DNA"/>
</dbReference>
<dbReference type="PIRSF" id="PIRSF000102">
    <property type="entry name" value="Lac_mal_DH"/>
    <property type="match status" value="1"/>
</dbReference>
<sequence>MDVAIIGAGGVCGRQVAMQLIEARVLPASARLQLVGHRGGESEHELWGLRADLQDAFADWAPRIELAFSPAEVDAEIVVMMAGATVSLNPGSPVDRVALGRVNAEMFAEYAAALAKLPEPPMVIVQSNPVELGVHIFAQYLPAERVLGAAGWSDTLRFRHELAVEFGVPRTRISAMVLGQHGDHLVPIWSSIQVQGIAAEDVQVGIEKIRKNRHLRDLPQEVPAERAAMIDLISQGRFHDAYERVKALPVDLRVAVKPFFTAFTSGRTTEIVTAHAAVDVIASIVNGTSMSIPAQVASGGVWNDLVAPVAVPVLLGVQGWQQVVQLGLAEDELAALGVADAAVTASIRAVLG</sequence>
<evidence type="ECO:0000313" key="5">
    <source>
        <dbReference type="EMBL" id="CAB4813704.1"/>
    </source>
</evidence>
<dbReference type="InterPro" id="IPR001557">
    <property type="entry name" value="L-lactate/malate_DH"/>
</dbReference>
<accession>A0A6J6YZA6</accession>
<evidence type="ECO:0000313" key="6">
    <source>
        <dbReference type="EMBL" id="CAB4984811.1"/>
    </source>
</evidence>
<dbReference type="Gene3D" id="3.40.50.720">
    <property type="entry name" value="NAD(P)-binding Rossmann-like Domain"/>
    <property type="match status" value="1"/>
</dbReference>
<evidence type="ECO:0000256" key="1">
    <source>
        <dbReference type="ARBA" id="ARBA00023002"/>
    </source>
</evidence>
<dbReference type="InterPro" id="IPR022383">
    <property type="entry name" value="Lactate/malate_DH_C"/>
</dbReference>
<feature type="domain" description="Lactate/malate dehydrogenase C-terminal" evidence="4">
    <location>
        <begin position="154"/>
        <end position="203"/>
    </location>
</feature>
<dbReference type="PANTHER" id="PTHR43128">
    <property type="entry name" value="L-2-HYDROXYCARBOXYLATE DEHYDROGENASE (NAD(P)(+))"/>
    <property type="match status" value="1"/>
</dbReference>
<dbReference type="GO" id="GO:0006089">
    <property type="term" value="P:lactate metabolic process"/>
    <property type="evidence" value="ECO:0007669"/>
    <property type="project" value="TreeGrafter"/>
</dbReference>
<evidence type="ECO:0000259" key="4">
    <source>
        <dbReference type="Pfam" id="PF02866"/>
    </source>
</evidence>
<dbReference type="Gene3D" id="3.90.110.10">
    <property type="entry name" value="Lactate dehydrogenase/glycoside hydrolase, family 4, C-terminal"/>
    <property type="match status" value="1"/>
</dbReference>
<feature type="domain" description="Lactate/malate dehydrogenase N-terminal" evidence="3">
    <location>
        <begin position="2"/>
        <end position="145"/>
    </location>
</feature>
<dbReference type="InterPro" id="IPR001236">
    <property type="entry name" value="Lactate/malate_DH_N"/>
</dbReference>
<dbReference type="AlphaFoldDB" id="A0A6J6YZA6"/>
<dbReference type="Pfam" id="PF00056">
    <property type="entry name" value="Ldh_1_N"/>
    <property type="match status" value="1"/>
</dbReference>
<gene>
    <name evidence="5" type="ORF">UFOPK3046_01312</name>
    <name evidence="6" type="ORF">UFOPK3914_01238</name>
</gene>
<keyword evidence="2" id="KW-0520">NAD</keyword>
<protein>
    <submittedName>
        <fullName evidence="5">Unannotated protein</fullName>
    </submittedName>
</protein>
<dbReference type="EMBL" id="CAFAAQ010000129">
    <property type="protein sequence ID" value="CAB4813704.1"/>
    <property type="molecule type" value="Genomic_DNA"/>
</dbReference>
<dbReference type="SUPFAM" id="SSF51735">
    <property type="entry name" value="NAD(P)-binding Rossmann-fold domains"/>
    <property type="match status" value="1"/>
</dbReference>
<dbReference type="PRINTS" id="PR00086">
    <property type="entry name" value="LLDHDRGNASE"/>
</dbReference>
<dbReference type="InterPro" id="IPR015955">
    <property type="entry name" value="Lactate_DH/Glyco_Ohase_4_C"/>
</dbReference>
<dbReference type="InterPro" id="IPR036291">
    <property type="entry name" value="NAD(P)-bd_dom_sf"/>
</dbReference>
<organism evidence="5">
    <name type="scientific">freshwater metagenome</name>
    <dbReference type="NCBI Taxonomy" id="449393"/>
    <lineage>
        <taxon>unclassified sequences</taxon>
        <taxon>metagenomes</taxon>
        <taxon>ecological metagenomes</taxon>
    </lineage>
</organism>
<reference evidence="5" key="1">
    <citation type="submission" date="2020-05" db="EMBL/GenBank/DDBJ databases">
        <authorList>
            <person name="Chiriac C."/>
            <person name="Salcher M."/>
            <person name="Ghai R."/>
            <person name="Kavagutti S V."/>
        </authorList>
    </citation>
    <scope>NUCLEOTIDE SEQUENCE</scope>
</reference>
<dbReference type="Pfam" id="PF02866">
    <property type="entry name" value="Ldh_1_C"/>
    <property type="match status" value="1"/>
</dbReference>
<name>A0A6J6YZA6_9ZZZZ</name>
<dbReference type="PANTHER" id="PTHR43128:SF16">
    <property type="entry name" value="L-LACTATE DEHYDROGENASE"/>
    <property type="match status" value="1"/>
</dbReference>
<evidence type="ECO:0000256" key="2">
    <source>
        <dbReference type="ARBA" id="ARBA00023027"/>
    </source>
</evidence>
<proteinExistence type="predicted"/>
<dbReference type="GO" id="GO:0004459">
    <property type="term" value="F:L-lactate dehydrogenase (NAD+) activity"/>
    <property type="evidence" value="ECO:0007669"/>
    <property type="project" value="TreeGrafter"/>
</dbReference>
<keyword evidence="1" id="KW-0560">Oxidoreductase</keyword>
<dbReference type="SUPFAM" id="SSF56327">
    <property type="entry name" value="LDH C-terminal domain-like"/>
    <property type="match status" value="1"/>
</dbReference>